<organism evidence="2 3">
    <name type="scientific">Ignelater luminosus</name>
    <name type="common">Cucubano</name>
    <name type="synonym">Pyrophorus luminosus</name>
    <dbReference type="NCBI Taxonomy" id="2038154"/>
    <lineage>
        <taxon>Eukaryota</taxon>
        <taxon>Metazoa</taxon>
        <taxon>Ecdysozoa</taxon>
        <taxon>Arthropoda</taxon>
        <taxon>Hexapoda</taxon>
        <taxon>Insecta</taxon>
        <taxon>Pterygota</taxon>
        <taxon>Neoptera</taxon>
        <taxon>Endopterygota</taxon>
        <taxon>Coleoptera</taxon>
        <taxon>Polyphaga</taxon>
        <taxon>Elateriformia</taxon>
        <taxon>Elateroidea</taxon>
        <taxon>Elateridae</taxon>
        <taxon>Agrypninae</taxon>
        <taxon>Pyrophorini</taxon>
        <taxon>Ignelater</taxon>
    </lineage>
</organism>
<evidence type="ECO:0000313" key="2">
    <source>
        <dbReference type="EMBL" id="KAF2885577.1"/>
    </source>
</evidence>
<feature type="compositionally biased region" description="Basic and acidic residues" evidence="1">
    <location>
        <begin position="65"/>
        <end position="76"/>
    </location>
</feature>
<reference evidence="2" key="1">
    <citation type="submission" date="2019-08" db="EMBL/GenBank/DDBJ databases">
        <title>The genome of the North American firefly Photinus pyralis.</title>
        <authorList>
            <consortium name="Photinus pyralis genome working group"/>
            <person name="Fallon T.R."/>
            <person name="Sander Lower S.E."/>
            <person name="Weng J.-K."/>
        </authorList>
    </citation>
    <scope>NUCLEOTIDE SEQUENCE</scope>
    <source>
        <strain evidence="2">TRF0915ILg1</strain>
        <tissue evidence="2">Whole body</tissue>
    </source>
</reference>
<name>A0A8K0CKE0_IGNLU</name>
<sequence length="225" mass="26696">MYISARKKVVPVKTIKNTKDCMKNCYLKYAEKLTNEERKSIFKDYYSLENVAENRMFILGTTKQVKSDRRKEDKNKHNSRRRETKRVITIYSTPGHSAVQEIDAAHSSIERTLGKTEYFSPISLIRLHLSMNKKRPYKIVQMRGSDFFNLYNQSQNLNYSAIPYSQVKTILYKKKYETSYLQQSYFTVNIRKTKRRPKEENTLITNNVFRKCEISKEKLSCLLPK</sequence>
<evidence type="ECO:0000313" key="3">
    <source>
        <dbReference type="Proteomes" id="UP000801492"/>
    </source>
</evidence>
<keyword evidence="3" id="KW-1185">Reference proteome</keyword>
<dbReference type="EMBL" id="VTPC01089884">
    <property type="protein sequence ID" value="KAF2885577.1"/>
    <property type="molecule type" value="Genomic_DNA"/>
</dbReference>
<dbReference type="AlphaFoldDB" id="A0A8K0CKE0"/>
<gene>
    <name evidence="2" type="ORF">ILUMI_20600</name>
</gene>
<accession>A0A8K0CKE0</accession>
<proteinExistence type="predicted"/>
<protein>
    <submittedName>
        <fullName evidence="2">Uncharacterized protein</fullName>
    </submittedName>
</protein>
<dbReference type="OrthoDB" id="6783438at2759"/>
<evidence type="ECO:0000256" key="1">
    <source>
        <dbReference type="SAM" id="MobiDB-lite"/>
    </source>
</evidence>
<dbReference type="Proteomes" id="UP000801492">
    <property type="component" value="Unassembled WGS sequence"/>
</dbReference>
<comment type="caution">
    <text evidence="2">The sequence shown here is derived from an EMBL/GenBank/DDBJ whole genome shotgun (WGS) entry which is preliminary data.</text>
</comment>
<feature type="region of interest" description="Disordered" evidence="1">
    <location>
        <begin position="62"/>
        <end position="83"/>
    </location>
</feature>